<dbReference type="InterPro" id="IPR038731">
    <property type="entry name" value="RgtA/B/C-like"/>
</dbReference>
<dbReference type="PANTHER" id="PTHR33908">
    <property type="entry name" value="MANNOSYLTRANSFERASE YKCB-RELATED"/>
    <property type="match status" value="1"/>
</dbReference>
<feature type="transmembrane region" description="Helical" evidence="8">
    <location>
        <begin position="386"/>
        <end position="407"/>
    </location>
</feature>
<evidence type="ECO:0000256" key="8">
    <source>
        <dbReference type="SAM" id="Phobius"/>
    </source>
</evidence>
<reference evidence="10 11" key="1">
    <citation type="journal article" date="2016" name="Nat. Commun.">
        <title>Thousands of microbial genomes shed light on interconnected biogeochemical processes in an aquifer system.</title>
        <authorList>
            <person name="Anantharaman K."/>
            <person name="Brown C.T."/>
            <person name="Hug L.A."/>
            <person name="Sharon I."/>
            <person name="Castelle C.J."/>
            <person name="Probst A.J."/>
            <person name="Thomas B.C."/>
            <person name="Singh A."/>
            <person name="Wilkins M.J."/>
            <person name="Karaoz U."/>
            <person name="Brodie E.L."/>
            <person name="Williams K.H."/>
            <person name="Hubbard S.S."/>
            <person name="Banfield J.F."/>
        </authorList>
    </citation>
    <scope>NUCLEOTIDE SEQUENCE [LARGE SCALE GENOMIC DNA]</scope>
</reference>
<keyword evidence="2" id="KW-1003">Cell membrane</keyword>
<dbReference type="InterPro" id="IPR050297">
    <property type="entry name" value="LipidA_mod_glycosyltrf_83"/>
</dbReference>
<keyword evidence="5 8" id="KW-0812">Transmembrane</keyword>
<feature type="transmembrane region" description="Helical" evidence="8">
    <location>
        <begin position="297"/>
        <end position="317"/>
    </location>
</feature>
<dbReference type="EMBL" id="MFYX01000157">
    <property type="protein sequence ID" value="OGJ99964.1"/>
    <property type="molecule type" value="Genomic_DNA"/>
</dbReference>
<feature type="transmembrane region" description="Helical" evidence="8">
    <location>
        <begin position="437"/>
        <end position="453"/>
    </location>
</feature>
<evidence type="ECO:0000259" key="9">
    <source>
        <dbReference type="Pfam" id="PF13231"/>
    </source>
</evidence>
<dbReference type="Proteomes" id="UP000179243">
    <property type="component" value="Unassembled WGS sequence"/>
</dbReference>
<evidence type="ECO:0000313" key="11">
    <source>
        <dbReference type="Proteomes" id="UP000179243"/>
    </source>
</evidence>
<name>A0A1F7F000_UNCRA</name>
<evidence type="ECO:0000313" key="10">
    <source>
        <dbReference type="EMBL" id="OGJ99964.1"/>
    </source>
</evidence>
<feature type="transmembrane region" description="Helical" evidence="8">
    <location>
        <begin position="177"/>
        <end position="194"/>
    </location>
</feature>
<evidence type="ECO:0000256" key="2">
    <source>
        <dbReference type="ARBA" id="ARBA00022475"/>
    </source>
</evidence>
<keyword evidence="7 8" id="KW-0472">Membrane</keyword>
<accession>A0A1F7F000</accession>
<feature type="domain" description="Glycosyltransferase RgtA/B/C/D-like" evidence="9">
    <location>
        <begin position="175"/>
        <end position="307"/>
    </location>
</feature>
<feature type="transmembrane region" description="Helical" evidence="8">
    <location>
        <begin position="465"/>
        <end position="485"/>
    </location>
</feature>
<dbReference type="GO" id="GO:0009103">
    <property type="term" value="P:lipopolysaccharide biosynthetic process"/>
    <property type="evidence" value="ECO:0007669"/>
    <property type="project" value="UniProtKB-ARBA"/>
</dbReference>
<evidence type="ECO:0000256" key="4">
    <source>
        <dbReference type="ARBA" id="ARBA00022679"/>
    </source>
</evidence>
<feature type="transmembrane region" description="Helical" evidence="8">
    <location>
        <begin position="215"/>
        <end position="240"/>
    </location>
</feature>
<dbReference type="GO" id="GO:0005886">
    <property type="term" value="C:plasma membrane"/>
    <property type="evidence" value="ECO:0007669"/>
    <property type="project" value="UniProtKB-SubCell"/>
</dbReference>
<evidence type="ECO:0000256" key="6">
    <source>
        <dbReference type="ARBA" id="ARBA00022989"/>
    </source>
</evidence>
<feature type="transmembrane region" description="Helical" evidence="8">
    <location>
        <begin position="57"/>
        <end position="79"/>
    </location>
</feature>
<evidence type="ECO:0000256" key="3">
    <source>
        <dbReference type="ARBA" id="ARBA00022676"/>
    </source>
</evidence>
<keyword evidence="6 8" id="KW-1133">Transmembrane helix</keyword>
<keyword evidence="4" id="KW-0808">Transferase</keyword>
<comment type="subcellular location">
    <subcellularLocation>
        <location evidence="1">Cell membrane</location>
        <topology evidence="1">Multi-pass membrane protein</topology>
    </subcellularLocation>
</comment>
<dbReference type="Pfam" id="PF13231">
    <property type="entry name" value="PMT_2"/>
    <property type="match status" value="1"/>
</dbReference>
<dbReference type="GO" id="GO:0016763">
    <property type="term" value="F:pentosyltransferase activity"/>
    <property type="evidence" value="ECO:0007669"/>
    <property type="project" value="TreeGrafter"/>
</dbReference>
<evidence type="ECO:0000256" key="5">
    <source>
        <dbReference type="ARBA" id="ARBA00022692"/>
    </source>
</evidence>
<sequence length="603" mass="66764">MLALIVLTLSSWGLGYGTLRLFRIPHTTDLSFIGITAATGLGVWCVLLFFLGHAHLFIRPFLIVLSSIFAAVSLVIFILKRPVSLKKYGPDSGITLLIKFFYAGSAAILFLSFLACFAPVTGGISNDEVSCHLFIPKLWLSQGNMGILPYLTSYQAGGCDLLFLLAGCFSPGPGQRLVSWLALVLCLAVLYDICRPRLGKKSAIICVTIAVMNPLIFRTASVAFTDMTSALFVLLGLRALLEFEQSGHKKYLWLMALYAGMGIAIKPTNAIYSACLMAASAVLAFHATPFRSAAKSVIIAACIACCIGALWPIRSLLLTGSPVFPPPLQVYEHRDIKPLLALEKPFSQQDIKAFYTHVLARYSGYKRDIFHLIRFPWDFTMHPGKFQAGDSLGAVLLALLPLLVFLLPLQRWIWYIVGLACSASTLLYAFVLPEARYYIPAYMALCIPAALVVDKLAAWTATRRAVECVLCCNLIFACAVAIRIYDKPIRAVFDQKTRDQYRGSRTPFFEAFAYLEAMRASLVVIPRPNEMSYYLTAQCIIDQDIENRAAQYPEAYILDMDYSQALKRDPQHRAHEYALAGTPAGARLVFEGSDARIYKVTKL</sequence>
<protein>
    <recommendedName>
        <fullName evidence="9">Glycosyltransferase RgtA/B/C/D-like domain-containing protein</fullName>
    </recommendedName>
</protein>
<keyword evidence="3" id="KW-0328">Glycosyltransferase</keyword>
<organism evidence="10 11">
    <name type="scientific">Candidatus Raymondbacteria bacterium RIFOXYD12_FULL_49_13</name>
    <dbReference type="NCBI Taxonomy" id="1817890"/>
    <lineage>
        <taxon>Bacteria</taxon>
        <taxon>Raymondiibacteriota</taxon>
    </lineage>
</organism>
<feature type="transmembrane region" description="Helical" evidence="8">
    <location>
        <begin position="100"/>
        <end position="120"/>
    </location>
</feature>
<feature type="transmembrane region" description="Helical" evidence="8">
    <location>
        <begin position="30"/>
        <end position="51"/>
    </location>
</feature>
<comment type="caution">
    <text evidence="10">The sequence shown here is derived from an EMBL/GenBank/DDBJ whole genome shotgun (WGS) entry which is preliminary data.</text>
</comment>
<proteinExistence type="predicted"/>
<feature type="transmembrane region" description="Helical" evidence="8">
    <location>
        <begin position="252"/>
        <end position="285"/>
    </location>
</feature>
<evidence type="ECO:0000256" key="1">
    <source>
        <dbReference type="ARBA" id="ARBA00004651"/>
    </source>
</evidence>
<evidence type="ECO:0000256" key="7">
    <source>
        <dbReference type="ARBA" id="ARBA00023136"/>
    </source>
</evidence>
<feature type="transmembrane region" description="Helical" evidence="8">
    <location>
        <begin position="412"/>
        <end position="431"/>
    </location>
</feature>
<dbReference type="PANTHER" id="PTHR33908:SF11">
    <property type="entry name" value="MEMBRANE PROTEIN"/>
    <property type="match status" value="1"/>
</dbReference>
<gene>
    <name evidence="10" type="ORF">A2519_00495</name>
</gene>
<dbReference type="AlphaFoldDB" id="A0A1F7F000"/>